<accession>A0A0S1TQS0</accession>
<organism evidence="1 2">
    <name type="scientific">Elephant endotheliotropic herpesvirus 4</name>
    <dbReference type="NCBI Taxonomy" id="548914"/>
    <lineage>
        <taxon>Viruses</taxon>
        <taxon>Duplodnaviria</taxon>
        <taxon>Heunggongvirae</taxon>
        <taxon>Peploviricota</taxon>
        <taxon>Herviviricetes</taxon>
        <taxon>Herpesvirales</taxon>
        <taxon>Orthoherpesviridae</taxon>
        <taxon>Betaherpesvirinae</taxon>
        <taxon>Proboscivirus</taxon>
    </lineage>
</organism>
<reference evidence="2" key="2">
    <citation type="journal article" date="2011" name="Vet. Microbiol.">
        <title>Detection and evaluation of novel herpesviruses in routine and pathological samples from Asian and African elephants: identification of two new probosciviruses (EEHV5 and EEHV6) and two new gammaherpesviruses (EGHV3B and EGHV5).</title>
        <authorList>
            <person name="Latimer E"/>
            <person name="Zong JC"/>
            <person name="Heaggans SY"/>
            <person name="Richman LK"/>
            <person name="Hayward GS."/>
        </authorList>
    </citation>
    <scope>NUCLEOTIDE SEQUENCE [LARGE SCALE GENOMIC DNA]</scope>
</reference>
<sequence length="95" mass="10910">MVHLPKCELRNPLLTQYRKSCGYNKLRERNLWTMWADHNKRRQSARQTPGGRRNMWSGASGPLGFLGRMMVAGSMESRVVVWDAKPSVYTESGLL</sequence>
<keyword evidence="2" id="KW-1185">Reference proteome</keyword>
<gene>
    <name evidence="1" type="primary">E18C</name>
</gene>
<evidence type="ECO:0000313" key="2">
    <source>
        <dbReference type="Proteomes" id="UP000161618"/>
    </source>
</evidence>
<reference evidence="1 2" key="5">
    <citation type="journal article" date="2016" name="MSphere">
        <title>Comparison of the Gene Coding Contents and Other Unusual Features of the GC-Rich and AT-Rich Branch Probosciviruses.</title>
        <authorList>
            <person name="Ling P.D."/>
            <person name="Long S.Y."/>
            <person name="Zong J.C."/>
            <person name="Heaggans S.Y."/>
            <person name="Qin X."/>
            <person name="Hayward G.S."/>
        </authorList>
    </citation>
    <scope>NUCLEOTIDE SEQUENCE [LARGE SCALE GENOMIC DNA]</scope>
    <source>
        <strain evidence="1">North American NAP69</strain>
    </source>
</reference>
<dbReference type="RefSeq" id="YP_009179265.1">
    <property type="nucleotide sequence ID" value="NC_028379.1"/>
</dbReference>
<dbReference type="KEGG" id="vg:26196543"/>
<name>A0A0S1TQS0_9BETA</name>
<reference evidence="2" key="3">
    <citation type="journal article" date="2014" name="J. Virol.">
        <title>Comparative genome analysis of four elephant endotheliotropic herpesviruses, EEHV3, EEHV4, EEHV5, and EEHV6, from cases of hemorrhagic disease or viremia.</title>
        <authorList>
            <person name="Zong JC"/>
            <person name="Latimer EM"/>
            <person name="Long SY"/>
            <person name="Richman LK"/>
            <person name="Heaggans SY"/>
            <person name="Hayward GS."/>
        </authorList>
    </citation>
    <scope>NUCLEOTIDE SEQUENCE [LARGE SCALE GENOMIC DNA]</scope>
</reference>
<proteinExistence type="predicted"/>
<reference evidence="1 2" key="4">
    <citation type="journal article" date="2016" name="MSphere">
        <title>Complete Genome Sequence of Elephant Endotheliotropic Herpesvirus 4, the First Example of a GC-Rich Branch Proboscivirus.</title>
        <authorList>
            <person name="Ling P.D."/>
            <person name="Long S.Y."/>
            <person name="Fuery A."/>
            <person name="Peng R.S."/>
            <person name="Heaggans S.Y."/>
            <person name="Qin X."/>
            <person name="Worley K.C."/>
            <person name="Dugan S."/>
            <person name="Hayward G.S."/>
        </authorList>
    </citation>
    <scope>NUCLEOTIDE SEQUENCE [LARGE SCALE GENOMIC DNA]</scope>
    <source>
        <strain evidence="1">North American NAP69</strain>
    </source>
</reference>
<dbReference type="Proteomes" id="UP000161618">
    <property type="component" value="Segment"/>
</dbReference>
<protein>
    <submittedName>
        <fullName evidence="1">Protein E18C</fullName>
    </submittedName>
</protein>
<evidence type="ECO:0000313" key="1">
    <source>
        <dbReference type="EMBL" id="ALM26037.1"/>
    </source>
</evidence>
<dbReference type="EMBL" id="KT832477">
    <property type="protein sequence ID" value="ALM26037.1"/>
    <property type="molecule type" value="Genomic_DNA"/>
</dbReference>
<dbReference type="GeneID" id="26196543"/>
<reference evidence="2" key="1">
    <citation type="journal article" date="2009" name="Vet. Pathol.">
        <title>Clinico-pathologic features of fatal disease attributed to new variants of endotheliotropic herpesviruses in two Asian elephants (Elephas maximus).</title>
        <authorList>
            <person name="Garner M.M."/>
            <person name="Helmick K."/>
            <person name="Ochsenreiter J."/>
            <person name="Richman L.K."/>
            <person name="Latimer E."/>
            <person name="Wise A.G."/>
            <person name="Maes R.K."/>
            <person name="Kiupel M."/>
            <person name="Nordhausen R.W."/>
            <person name="Zong J.C."/>
            <person name="Hayward G.S."/>
        </authorList>
    </citation>
    <scope>NUCLEOTIDE SEQUENCE [LARGE SCALE GENOMIC DNA]</scope>
</reference>